<evidence type="ECO:0000256" key="1">
    <source>
        <dbReference type="SAM" id="MobiDB-lite"/>
    </source>
</evidence>
<name>A0A6A6AQ75_9PLEO</name>
<evidence type="ECO:0008006" key="4">
    <source>
        <dbReference type="Google" id="ProtNLM"/>
    </source>
</evidence>
<dbReference type="Gene3D" id="3.30.420.40">
    <property type="match status" value="2"/>
</dbReference>
<sequence>MSSYQSYVPPNATSSRRAGPKGATPIIGVDFGTSTAASAVVVRHEGQDPTTIDFHNVIPIDGWPCDPLGNRSMSVRTMLYFQPGVPFDEPICGYKVADHIRTGDRVILETQRRVFDNIKMMLNRSSEGTMINDRLQSNFEDLQKAGFDDEWDAIIVRFLVFFLEHVKHKLHGLIDVTTKPEFAISMPTDWGIEADRIMCSCLAAAVRKVWPLYGSDEAVNIFTVSEPDAQATYTLASTGSWRNHYVRVEVDQVVLIGDAGGGTVEANCYQMTNDNPCRFQELCRTTADTCGSALLDEDFRELIIRKTHDLVDEIFPNSSAWYAPGTIQRLVENFESSVKRRIDFRDVESSNFNFEILIRRSIDSGFNPYTLTINEPEWRALFAPRMQQIVAVLQKQYDQCRTKNINIDTIIMSGEYSQNAEVRRAVLSWMDGIWPDEQPKLAFTNERTAAAVAIGALFRALDRSNGPGRFLRAGFGIVRSIPAPDDDPHERCYPKDHPDFKFFSPSNNIQLKKGKDGLWYSFGTIAWVLPKDTPLPSSARFGPYPSKHVFNTLGEDWKFTETLYTTASVLESNWPFDHKNNEQAKWYCDLEVTINFLKQYSDKFEVEGRYEIDMDIYFTIGAEFHHQLTFEMGCDRYDLPPNLIKEKQHVMLQPFFQHSTN</sequence>
<dbReference type="GeneID" id="54411575"/>
<dbReference type="Proteomes" id="UP000799771">
    <property type="component" value="Unassembled WGS sequence"/>
</dbReference>
<dbReference type="Gene3D" id="3.90.640.10">
    <property type="entry name" value="Actin, Chain A, domain 4"/>
    <property type="match status" value="1"/>
</dbReference>
<evidence type="ECO:0000313" key="2">
    <source>
        <dbReference type="EMBL" id="KAF2133696.1"/>
    </source>
</evidence>
<dbReference type="PANTHER" id="PTHR42749">
    <property type="entry name" value="CELL SHAPE-DETERMINING PROTEIN MREB"/>
    <property type="match status" value="1"/>
</dbReference>
<organism evidence="2 3">
    <name type="scientific">Dothidotthia symphoricarpi CBS 119687</name>
    <dbReference type="NCBI Taxonomy" id="1392245"/>
    <lineage>
        <taxon>Eukaryota</taxon>
        <taxon>Fungi</taxon>
        <taxon>Dikarya</taxon>
        <taxon>Ascomycota</taxon>
        <taxon>Pezizomycotina</taxon>
        <taxon>Dothideomycetes</taxon>
        <taxon>Pleosporomycetidae</taxon>
        <taxon>Pleosporales</taxon>
        <taxon>Dothidotthiaceae</taxon>
        <taxon>Dothidotthia</taxon>
    </lineage>
</organism>
<dbReference type="SUPFAM" id="SSF53067">
    <property type="entry name" value="Actin-like ATPase domain"/>
    <property type="match status" value="1"/>
</dbReference>
<protein>
    <recommendedName>
        <fullName evidence="4">Actin-like ATPase domain-containing protein</fullName>
    </recommendedName>
</protein>
<dbReference type="EMBL" id="ML977498">
    <property type="protein sequence ID" value="KAF2133696.1"/>
    <property type="molecule type" value="Genomic_DNA"/>
</dbReference>
<dbReference type="RefSeq" id="XP_033528083.1">
    <property type="nucleotide sequence ID" value="XM_033671143.1"/>
</dbReference>
<gene>
    <name evidence="2" type="ORF">P153DRAFT_392360</name>
</gene>
<dbReference type="AlphaFoldDB" id="A0A6A6AQ75"/>
<dbReference type="PANTHER" id="PTHR42749:SF1">
    <property type="entry name" value="CELL SHAPE-DETERMINING PROTEIN MREB"/>
    <property type="match status" value="1"/>
</dbReference>
<proteinExistence type="predicted"/>
<reference evidence="2" key="1">
    <citation type="journal article" date="2020" name="Stud. Mycol.">
        <title>101 Dothideomycetes genomes: a test case for predicting lifestyles and emergence of pathogens.</title>
        <authorList>
            <person name="Haridas S."/>
            <person name="Albert R."/>
            <person name="Binder M."/>
            <person name="Bloem J."/>
            <person name="Labutti K."/>
            <person name="Salamov A."/>
            <person name="Andreopoulos B."/>
            <person name="Baker S."/>
            <person name="Barry K."/>
            <person name="Bills G."/>
            <person name="Bluhm B."/>
            <person name="Cannon C."/>
            <person name="Castanera R."/>
            <person name="Culley D."/>
            <person name="Daum C."/>
            <person name="Ezra D."/>
            <person name="Gonzalez J."/>
            <person name="Henrissat B."/>
            <person name="Kuo A."/>
            <person name="Liang C."/>
            <person name="Lipzen A."/>
            <person name="Lutzoni F."/>
            <person name="Magnuson J."/>
            <person name="Mondo S."/>
            <person name="Nolan M."/>
            <person name="Ohm R."/>
            <person name="Pangilinan J."/>
            <person name="Park H.-J."/>
            <person name="Ramirez L."/>
            <person name="Alfaro M."/>
            <person name="Sun H."/>
            <person name="Tritt A."/>
            <person name="Yoshinaga Y."/>
            <person name="Zwiers L.-H."/>
            <person name="Turgeon B."/>
            <person name="Goodwin S."/>
            <person name="Spatafora J."/>
            <person name="Crous P."/>
            <person name="Grigoriev I."/>
        </authorList>
    </citation>
    <scope>NUCLEOTIDE SEQUENCE</scope>
    <source>
        <strain evidence="2">CBS 119687</strain>
    </source>
</reference>
<dbReference type="OrthoDB" id="3673885at2759"/>
<feature type="region of interest" description="Disordered" evidence="1">
    <location>
        <begin position="1"/>
        <end position="23"/>
    </location>
</feature>
<keyword evidence="3" id="KW-1185">Reference proteome</keyword>
<evidence type="ECO:0000313" key="3">
    <source>
        <dbReference type="Proteomes" id="UP000799771"/>
    </source>
</evidence>
<dbReference type="InterPro" id="IPR043129">
    <property type="entry name" value="ATPase_NBD"/>
</dbReference>
<accession>A0A6A6AQ75</accession>
<dbReference type="CDD" id="cd10170">
    <property type="entry name" value="ASKHA_NBD_HSP70"/>
    <property type="match status" value="1"/>
</dbReference>
<feature type="compositionally biased region" description="Polar residues" evidence="1">
    <location>
        <begin position="1"/>
        <end position="16"/>
    </location>
</feature>